<evidence type="ECO:0000313" key="2">
    <source>
        <dbReference type="EnsemblFungi" id="MAPG_04576T0"/>
    </source>
</evidence>
<name>A0A0C4DX38_MAGP6</name>
<dbReference type="EMBL" id="GL876968">
    <property type="protein sequence ID" value="KLU85553.1"/>
    <property type="molecule type" value="Genomic_DNA"/>
</dbReference>
<organism evidence="2 3">
    <name type="scientific">Magnaporthiopsis poae (strain ATCC 64411 / 73-15)</name>
    <name type="common">Kentucky bluegrass fungus</name>
    <name type="synonym">Magnaporthe poae</name>
    <dbReference type="NCBI Taxonomy" id="644358"/>
    <lineage>
        <taxon>Eukaryota</taxon>
        <taxon>Fungi</taxon>
        <taxon>Dikarya</taxon>
        <taxon>Ascomycota</taxon>
        <taxon>Pezizomycotina</taxon>
        <taxon>Sordariomycetes</taxon>
        <taxon>Sordariomycetidae</taxon>
        <taxon>Magnaporthales</taxon>
        <taxon>Magnaporthaceae</taxon>
        <taxon>Magnaporthiopsis</taxon>
    </lineage>
</organism>
<dbReference type="EMBL" id="ADBL01001073">
    <property type="status" value="NOT_ANNOTATED_CDS"/>
    <property type="molecule type" value="Genomic_DNA"/>
</dbReference>
<sequence>MSQRCVPPPIQTSRVIASTYWGSADGVGLGGRRQVSGHFVSAVFFGFQARFISPAALYLISGEAHAPLLAIAAHPSRTACRMGYFGLGPGRQFHHRELIVTGIRACGTRTLSSMRTCLSAASHGRHRRPRWASVSKRAWTGAGISGCRCEDATISGGRGGNRGHPGVGHRSAVFHPCPRDGCIMKFPSMISRGRNPGFPTFRSSG</sequence>
<keyword evidence="3" id="KW-1185">Reference proteome</keyword>
<dbReference type="VEuPathDB" id="FungiDB:MAPG_04576"/>
<evidence type="ECO:0000313" key="1">
    <source>
        <dbReference type="EMBL" id="KLU85553.1"/>
    </source>
</evidence>
<dbReference type="Proteomes" id="UP000011715">
    <property type="component" value="Unassembled WGS sequence"/>
</dbReference>
<dbReference type="EnsemblFungi" id="MAPG_04576T0">
    <property type="protein sequence ID" value="MAPG_04576T0"/>
    <property type="gene ID" value="MAPG_04576"/>
</dbReference>
<proteinExistence type="predicted"/>
<protein>
    <submittedName>
        <fullName evidence="1 2">Uncharacterized protein</fullName>
    </submittedName>
</protein>
<dbReference type="OrthoDB" id="2115822at2759"/>
<evidence type="ECO:0000313" key="3">
    <source>
        <dbReference type="Proteomes" id="UP000011715"/>
    </source>
</evidence>
<accession>A0A0C4DX38</accession>
<reference evidence="2" key="4">
    <citation type="journal article" date="2015" name="G3 (Bethesda)">
        <title>Genome sequences of three phytopathogenic species of the Magnaporthaceae family of fungi.</title>
        <authorList>
            <person name="Okagaki L.H."/>
            <person name="Nunes C.C."/>
            <person name="Sailsbery J."/>
            <person name="Clay B."/>
            <person name="Brown D."/>
            <person name="John T."/>
            <person name="Oh Y."/>
            <person name="Young N."/>
            <person name="Fitzgerald M."/>
            <person name="Haas B.J."/>
            <person name="Zeng Q."/>
            <person name="Young S."/>
            <person name="Adiconis X."/>
            <person name="Fan L."/>
            <person name="Levin J.Z."/>
            <person name="Mitchell T.K."/>
            <person name="Okubara P.A."/>
            <person name="Farman M.L."/>
            <person name="Kohn L.M."/>
            <person name="Birren B."/>
            <person name="Ma L.-J."/>
            <person name="Dean R.A."/>
        </authorList>
    </citation>
    <scope>NUCLEOTIDE SEQUENCE</scope>
    <source>
        <strain evidence="2">ATCC 64411 / 73-15</strain>
    </source>
</reference>
<reference evidence="2" key="5">
    <citation type="submission" date="2015-06" db="UniProtKB">
        <authorList>
            <consortium name="EnsemblFungi"/>
        </authorList>
    </citation>
    <scope>IDENTIFICATION</scope>
    <source>
        <strain evidence="2">ATCC 64411</strain>
    </source>
</reference>
<gene>
    <name evidence="1" type="ORF">MAPG_04576</name>
</gene>
<reference evidence="1" key="3">
    <citation type="submission" date="2011-03" db="EMBL/GenBank/DDBJ databases">
        <title>Annotation of Magnaporthe poae ATCC 64411.</title>
        <authorList>
            <person name="Ma L.-J."/>
            <person name="Dead R."/>
            <person name="Young S.K."/>
            <person name="Zeng Q."/>
            <person name="Gargeya S."/>
            <person name="Fitzgerald M."/>
            <person name="Haas B."/>
            <person name="Abouelleil A."/>
            <person name="Alvarado L."/>
            <person name="Arachchi H.M."/>
            <person name="Berlin A."/>
            <person name="Brown A."/>
            <person name="Chapman S.B."/>
            <person name="Chen Z."/>
            <person name="Dunbar C."/>
            <person name="Freedman E."/>
            <person name="Gearin G."/>
            <person name="Gellesch M."/>
            <person name="Goldberg J."/>
            <person name="Griggs A."/>
            <person name="Gujja S."/>
            <person name="Heiman D."/>
            <person name="Howarth C."/>
            <person name="Larson L."/>
            <person name="Lui A."/>
            <person name="MacDonald P.J.P."/>
            <person name="Mehta T."/>
            <person name="Montmayeur A."/>
            <person name="Murphy C."/>
            <person name="Neiman D."/>
            <person name="Pearson M."/>
            <person name="Priest M."/>
            <person name="Roberts A."/>
            <person name="Saif S."/>
            <person name="Shea T."/>
            <person name="Shenoy N."/>
            <person name="Sisk P."/>
            <person name="Stolte C."/>
            <person name="Sykes S."/>
            <person name="Yandava C."/>
            <person name="Wortman J."/>
            <person name="Nusbaum C."/>
            <person name="Birren B."/>
        </authorList>
    </citation>
    <scope>NUCLEOTIDE SEQUENCE</scope>
    <source>
        <strain evidence="1">ATCC 64411</strain>
    </source>
</reference>
<reference evidence="1" key="1">
    <citation type="submission" date="2010-05" db="EMBL/GenBank/DDBJ databases">
        <title>The Genome Sequence of Magnaporthe poae strain ATCC 64411.</title>
        <authorList>
            <consortium name="The Broad Institute Genome Sequencing Platform"/>
            <consortium name="Broad Institute Genome Sequencing Center for Infectious Disease"/>
            <person name="Ma L.-J."/>
            <person name="Dead R."/>
            <person name="Young S."/>
            <person name="Zeng Q."/>
            <person name="Koehrsen M."/>
            <person name="Alvarado L."/>
            <person name="Berlin A."/>
            <person name="Chapman S.B."/>
            <person name="Chen Z."/>
            <person name="Freedman E."/>
            <person name="Gellesch M."/>
            <person name="Goldberg J."/>
            <person name="Griggs A."/>
            <person name="Gujja S."/>
            <person name="Heilman E.R."/>
            <person name="Heiman D."/>
            <person name="Hepburn T."/>
            <person name="Howarth C."/>
            <person name="Jen D."/>
            <person name="Larson L."/>
            <person name="Mehta T."/>
            <person name="Neiman D."/>
            <person name="Pearson M."/>
            <person name="Roberts A."/>
            <person name="Saif S."/>
            <person name="Shea T."/>
            <person name="Shenoy N."/>
            <person name="Sisk P."/>
            <person name="Stolte C."/>
            <person name="Sykes S."/>
            <person name="Walk T."/>
            <person name="White J."/>
            <person name="Yandava C."/>
            <person name="Haas B."/>
            <person name="Nusbaum C."/>
            <person name="Birren B."/>
        </authorList>
    </citation>
    <scope>NUCLEOTIDE SEQUENCE</scope>
    <source>
        <strain evidence="1">ATCC 64411</strain>
    </source>
</reference>
<reference evidence="3" key="2">
    <citation type="submission" date="2010-05" db="EMBL/GenBank/DDBJ databases">
        <title>The genome sequence of Magnaporthe poae strain ATCC 64411.</title>
        <authorList>
            <person name="Ma L.-J."/>
            <person name="Dead R."/>
            <person name="Young S."/>
            <person name="Zeng Q."/>
            <person name="Koehrsen M."/>
            <person name="Alvarado L."/>
            <person name="Berlin A."/>
            <person name="Chapman S.B."/>
            <person name="Chen Z."/>
            <person name="Freedman E."/>
            <person name="Gellesch M."/>
            <person name="Goldberg J."/>
            <person name="Griggs A."/>
            <person name="Gujja S."/>
            <person name="Heilman E.R."/>
            <person name="Heiman D."/>
            <person name="Hepburn T."/>
            <person name="Howarth C."/>
            <person name="Jen D."/>
            <person name="Larson L."/>
            <person name="Mehta T."/>
            <person name="Neiman D."/>
            <person name="Pearson M."/>
            <person name="Roberts A."/>
            <person name="Saif S."/>
            <person name="Shea T."/>
            <person name="Shenoy N."/>
            <person name="Sisk P."/>
            <person name="Stolte C."/>
            <person name="Sykes S."/>
            <person name="Walk T."/>
            <person name="White J."/>
            <person name="Yandava C."/>
            <person name="Haas B."/>
            <person name="Nusbaum C."/>
            <person name="Birren B."/>
        </authorList>
    </citation>
    <scope>NUCLEOTIDE SEQUENCE [LARGE SCALE GENOMIC DNA]</scope>
    <source>
        <strain evidence="3">ATCC 64411 / 73-15</strain>
    </source>
</reference>
<dbReference type="AlphaFoldDB" id="A0A0C4DX38"/>